<evidence type="ECO:0000313" key="2">
    <source>
        <dbReference type="Proteomes" id="UP000198729"/>
    </source>
</evidence>
<gene>
    <name evidence="1" type="ORF">NSMM_80017</name>
</gene>
<reference evidence="1 2" key="1">
    <citation type="submission" date="2016-10" db="EMBL/GenBank/DDBJ databases">
        <authorList>
            <person name="de Groot N.N."/>
        </authorList>
    </citation>
    <scope>NUCLEOTIDE SEQUENCE [LARGE SCALE GENOMIC DNA]</scope>
    <source>
        <strain evidence="1">1</strain>
    </source>
</reference>
<dbReference type="Proteomes" id="UP000198729">
    <property type="component" value="Unassembled WGS sequence"/>
</dbReference>
<sequence>MSLEKKANEALQPIANLIIGDNLLL</sequence>
<dbReference type="EMBL" id="FMWO01000091">
    <property type="protein sequence ID" value="SCZ86799.1"/>
    <property type="molecule type" value="Genomic_DNA"/>
</dbReference>
<keyword evidence="2" id="KW-1185">Reference proteome</keyword>
<evidence type="ECO:0000313" key="1">
    <source>
        <dbReference type="EMBL" id="SCZ86799.1"/>
    </source>
</evidence>
<proteinExistence type="predicted"/>
<organism evidence="1 2">
    <name type="scientific">Nitrosomonas mobilis</name>
    <dbReference type="NCBI Taxonomy" id="51642"/>
    <lineage>
        <taxon>Bacteria</taxon>
        <taxon>Pseudomonadati</taxon>
        <taxon>Pseudomonadota</taxon>
        <taxon>Betaproteobacteria</taxon>
        <taxon>Nitrosomonadales</taxon>
        <taxon>Nitrosomonadaceae</taxon>
        <taxon>Nitrosomonas</taxon>
    </lineage>
</organism>
<dbReference type="AlphaFoldDB" id="A0A1G5SKA3"/>
<protein>
    <submittedName>
        <fullName evidence="1">Uncharacterized protein</fullName>
    </submittedName>
</protein>
<name>A0A1G5SKA3_9PROT</name>
<accession>A0A1G5SKA3</accession>